<dbReference type="EMBL" id="JBANRG010000053">
    <property type="protein sequence ID" value="KAK7443794.1"/>
    <property type="molecule type" value="Genomic_DNA"/>
</dbReference>
<accession>A0ABR1IXD8</accession>
<reference evidence="1 2" key="1">
    <citation type="submission" date="2024-01" db="EMBL/GenBank/DDBJ databases">
        <title>A draft genome for the cacao thread blight pathogen Marasmiellus scandens.</title>
        <authorList>
            <person name="Baruah I.K."/>
            <person name="Leung J."/>
            <person name="Bukari Y."/>
            <person name="Amoako-Attah I."/>
            <person name="Meinhardt L.W."/>
            <person name="Bailey B.A."/>
            <person name="Cohen S.P."/>
        </authorList>
    </citation>
    <scope>NUCLEOTIDE SEQUENCE [LARGE SCALE GENOMIC DNA]</scope>
    <source>
        <strain evidence="1 2">GH-19</strain>
    </source>
</reference>
<organism evidence="1 2">
    <name type="scientific">Marasmiellus scandens</name>
    <dbReference type="NCBI Taxonomy" id="2682957"/>
    <lineage>
        <taxon>Eukaryota</taxon>
        <taxon>Fungi</taxon>
        <taxon>Dikarya</taxon>
        <taxon>Basidiomycota</taxon>
        <taxon>Agaricomycotina</taxon>
        <taxon>Agaricomycetes</taxon>
        <taxon>Agaricomycetidae</taxon>
        <taxon>Agaricales</taxon>
        <taxon>Marasmiineae</taxon>
        <taxon>Omphalotaceae</taxon>
        <taxon>Marasmiellus</taxon>
    </lineage>
</organism>
<sequence>MRARRGQRQGVGVRVGIEGGVEVEVVLGTPEYPRIMTVTVTGMNGQVGHVSPGQDLLRSTLVLLEGIRGVFGRDHLIETVEADTGIIGPNARARRLNERYL</sequence>
<dbReference type="Proteomes" id="UP001498398">
    <property type="component" value="Unassembled WGS sequence"/>
</dbReference>
<keyword evidence="2" id="KW-1185">Reference proteome</keyword>
<name>A0ABR1IXD8_9AGAR</name>
<protein>
    <submittedName>
        <fullName evidence="1">Uncharacterized protein</fullName>
    </submittedName>
</protein>
<proteinExistence type="predicted"/>
<gene>
    <name evidence="1" type="ORF">VKT23_015575</name>
</gene>
<evidence type="ECO:0000313" key="1">
    <source>
        <dbReference type="EMBL" id="KAK7443794.1"/>
    </source>
</evidence>
<comment type="caution">
    <text evidence="1">The sequence shown here is derived from an EMBL/GenBank/DDBJ whole genome shotgun (WGS) entry which is preliminary data.</text>
</comment>
<evidence type="ECO:0000313" key="2">
    <source>
        <dbReference type="Proteomes" id="UP001498398"/>
    </source>
</evidence>